<protein>
    <submittedName>
        <fullName evidence="2">Carboxylesterase</fullName>
    </submittedName>
</protein>
<reference evidence="2 3" key="1">
    <citation type="journal article" date="2018" name="Vet. Microbiol.">
        <title>Characterisation of Staphylococcus felis isolated from cats using whole genome sequencing.</title>
        <authorList>
            <person name="Worthing K."/>
            <person name="Pang S."/>
            <person name="Trott D.J."/>
            <person name="Abraham S."/>
            <person name="Coombs G.W."/>
            <person name="Jordan D."/>
            <person name="McIntyre L."/>
            <person name="Davies M.R."/>
            <person name="Norris J."/>
        </authorList>
    </citation>
    <scope>NUCLEOTIDE SEQUENCE [LARGE SCALE GENOMIC DNA]</scope>
    <source>
        <strain evidence="2 3">F9</strain>
    </source>
</reference>
<evidence type="ECO:0000259" key="1">
    <source>
        <dbReference type="Pfam" id="PF02230"/>
    </source>
</evidence>
<dbReference type="InterPro" id="IPR029058">
    <property type="entry name" value="AB_hydrolase_fold"/>
</dbReference>
<dbReference type="Proteomes" id="UP000256562">
    <property type="component" value="Unassembled WGS sequence"/>
</dbReference>
<name>A0A3E0IRP1_9STAP</name>
<comment type="caution">
    <text evidence="2">The sequence shown here is derived from an EMBL/GenBank/DDBJ whole genome shotgun (WGS) entry which is preliminary data.</text>
</comment>
<dbReference type="GO" id="GO:0016787">
    <property type="term" value="F:hydrolase activity"/>
    <property type="evidence" value="ECO:0007669"/>
    <property type="project" value="InterPro"/>
</dbReference>
<dbReference type="Gene3D" id="3.40.50.1820">
    <property type="entry name" value="alpha/beta hydrolase"/>
    <property type="match status" value="1"/>
</dbReference>
<dbReference type="Pfam" id="PF02230">
    <property type="entry name" value="Abhydrolase_2"/>
    <property type="match status" value="1"/>
</dbReference>
<gene>
    <name evidence="2" type="ORF">DOS83_02765</name>
</gene>
<dbReference type="OrthoDB" id="9796570at2"/>
<feature type="domain" description="Phospholipase/carboxylesterase/thioesterase" evidence="1">
    <location>
        <begin position="8"/>
        <end position="195"/>
    </location>
</feature>
<dbReference type="RefSeq" id="WP_116093822.1">
    <property type="nucleotide sequence ID" value="NZ_QKXQ01000118.1"/>
</dbReference>
<proteinExistence type="predicted"/>
<dbReference type="AlphaFoldDB" id="A0A3E0IRP1"/>
<sequence length="195" mass="22008">MKHVFKQGDVSNPTFVVLHGTGGNEHDLFPVAEYLNPTYSVLGVRGNISENGMNRFFKRHGEGQYDVEDLMYRTQELHEFLEKASQQYHFKLDDVILVGFSNGSNIAINLMLDPTMPYRKGLLFAPLYPLSVDDNLDLSDQTVFLSMGKNDPMVTRAQSDYVQSIFADHGAHVTTHWVNSHEITREALEAAKSSL</sequence>
<evidence type="ECO:0000313" key="3">
    <source>
        <dbReference type="Proteomes" id="UP000256562"/>
    </source>
</evidence>
<evidence type="ECO:0000313" key="2">
    <source>
        <dbReference type="EMBL" id="REH99096.1"/>
    </source>
</evidence>
<dbReference type="SUPFAM" id="SSF53474">
    <property type="entry name" value="alpha/beta-Hydrolases"/>
    <property type="match status" value="1"/>
</dbReference>
<accession>A0A3E0IRP1</accession>
<dbReference type="EMBL" id="QKXQ01000118">
    <property type="protein sequence ID" value="REH99096.1"/>
    <property type="molecule type" value="Genomic_DNA"/>
</dbReference>
<dbReference type="InterPro" id="IPR003140">
    <property type="entry name" value="PLipase/COase/thioEstase"/>
</dbReference>
<organism evidence="2 3">
    <name type="scientific">Staphylococcus felis</name>
    <dbReference type="NCBI Taxonomy" id="46127"/>
    <lineage>
        <taxon>Bacteria</taxon>
        <taxon>Bacillati</taxon>
        <taxon>Bacillota</taxon>
        <taxon>Bacilli</taxon>
        <taxon>Bacillales</taxon>
        <taxon>Staphylococcaceae</taxon>
        <taxon>Staphylococcus</taxon>
    </lineage>
</organism>